<sequence length="366" mass="40738">MEKGKISALQMAMLLYPAVVATAILSVPSITAAYAKQDLWLSPILASIGGFMPVFMAFLLYKIYPGQTIIQMSEQIIGRLFGKVFIFFILFFYIQITGQILRVYAEFIVGSFLLKTPISVMIASMTFLCALTVYGGLEVVGRAGQLFFPLFVIPFLLFIPIVSPNFELGNILPVLERGIVPSMKGAVVLSGWFAEFFLISFLFPFLKDQDKGMKYGMITVSAVMVTLVIVNLVVLLTLGAATASKAYPVLNVARYIGYGDFFENVESVIMAVWIIGAFVKISVFYYAAALGTAQWLNLADYRPIVWPLGVLIVQFSFWSLPNMMEINHYNVATFPFYSLFIQMVLPLLLLVIAIIRKRKQAASQTS</sequence>
<keyword evidence="10" id="KW-1185">Reference proteome</keyword>
<reference evidence="9 10" key="1">
    <citation type="submission" date="2023-07" db="EMBL/GenBank/DDBJ databases">
        <title>Bacillus lucianemedeirus sp. nov, a new species isolated from an immunobiological production facility.</title>
        <authorList>
            <person name="Costa L.V."/>
            <person name="Miranda R.V.S.L."/>
            <person name="Brandao M.L.L."/>
            <person name="Reis C.M.F."/>
            <person name="Frazao A.M."/>
            <person name="Cruz F.V."/>
            <person name="Baio P.V.P."/>
            <person name="Veras J.F.C."/>
            <person name="Ramos J.N."/>
            <person name="Vieira V."/>
        </authorList>
    </citation>
    <scope>NUCLEOTIDE SEQUENCE [LARGE SCALE GENOMIC DNA]</scope>
    <source>
        <strain evidence="9 10">B190/17</strain>
    </source>
</reference>
<feature type="transmembrane region" description="Helical" evidence="8">
    <location>
        <begin position="76"/>
        <end position="96"/>
    </location>
</feature>
<comment type="caution">
    <text evidence="9">The sequence shown here is derived from an EMBL/GenBank/DDBJ whole genome shotgun (WGS) entry which is preliminary data.</text>
</comment>
<protein>
    <submittedName>
        <fullName evidence="9">Endospore germination permease</fullName>
    </submittedName>
</protein>
<evidence type="ECO:0000256" key="4">
    <source>
        <dbReference type="ARBA" id="ARBA00022544"/>
    </source>
</evidence>
<feature type="transmembrane region" description="Helical" evidence="8">
    <location>
        <begin position="116"/>
        <end position="134"/>
    </location>
</feature>
<evidence type="ECO:0000256" key="6">
    <source>
        <dbReference type="ARBA" id="ARBA00022989"/>
    </source>
</evidence>
<dbReference type="InterPro" id="IPR004761">
    <property type="entry name" value="Spore_GerAB"/>
</dbReference>
<dbReference type="PANTHER" id="PTHR34975:SF2">
    <property type="entry name" value="SPORE GERMINATION PROTEIN A2"/>
    <property type="match status" value="1"/>
</dbReference>
<evidence type="ECO:0000313" key="9">
    <source>
        <dbReference type="EMBL" id="MFK2826919.1"/>
    </source>
</evidence>
<dbReference type="Proteomes" id="UP001619911">
    <property type="component" value="Unassembled WGS sequence"/>
</dbReference>
<dbReference type="NCBIfam" id="TIGR00912">
    <property type="entry name" value="2A0309"/>
    <property type="match status" value="1"/>
</dbReference>
<evidence type="ECO:0000313" key="10">
    <source>
        <dbReference type="Proteomes" id="UP001619911"/>
    </source>
</evidence>
<keyword evidence="5 8" id="KW-0812">Transmembrane</keyword>
<comment type="subcellular location">
    <subcellularLocation>
        <location evidence="1">Membrane</location>
        <topology evidence="1">Multi-pass membrane protein</topology>
    </subcellularLocation>
</comment>
<feature type="transmembrane region" description="Helical" evidence="8">
    <location>
        <begin position="304"/>
        <end position="324"/>
    </location>
</feature>
<feature type="transmembrane region" description="Helical" evidence="8">
    <location>
        <begin position="186"/>
        <end position="206"/>
    </location>
</feature>
<dbReference type="RefSeq" id="WP_404318683.1">
    <property type="nucleotide sequence ID" value="NZ_JAUIYO010000017.1"/>
</dbReference>
<evidence type="ECO:0000256" key="7">
    <source>
        <dbReference type="ARBA" id="ARBA00023136"/>
    </source>
</evidence>
<dbReference type="Pfam" id="PF03845">
    <property type="entry name" value="Spore_permease"/>
    <property type="match status" value="1"/>
</dbReference>
<keyword evidence="4" id="KW-0309">Germination</keyword>
<gene>
    <name evidence="9" type="ORF">QYG89_14785</name>
</gene>
<proteinExistence type="inferred from homology"/>
<comment type="similarity">
    <text evidence="2">Belongs to the amino acid-polyamine-organocation (APC) superfamily. Spore germination protein (SGP) (TC 2.A.3.9) family.</text>
</comment>
<organism evidence="9 10">
    <name type="scientific">Bacillus lumedeiriae</name>
    <dbReference type="NCBI Taxonomy" id="3058829"/>
    <lineage>
        <taxon>Bacteria</taxon>
        <taxon>Bacillati</taxon>
        <taxon>Bacillota</taxon>
        <taxon>Bacilli</taxon>
        <taxon>Bacillales</taxon>
        <taxon>Bacillaceae</taxon>
        <taxon>Bacillus</taxon>
    </lineage>
</organism>
<keyword evidence="7 8" id="KW-0472">Membrane</keyword>
<name>A0ABW8IBP3_9BACI</name>
<feature type="transmembrane region" description="Helical" evidence="8">
    <location>
        <begin position="268"/>
        <end position="292"/>
    </location>
</feature>
<feature type="transmembrane region" description="Helical" evidence="8">
    <location>
        <begin position="146"/>
        <end position="166"/>
    </location>
</feature>
<accession>A0ABW8IBP3</accession>
<evidence type="ECO:0000256" key="1">
    <source>
        <dbReference type="ARBA" id="ARBA00004141"/>
    </source>
</evidence>
<feature type="transmembrane region" description="Helical" evidence="8">
    <location>
        <begin position="336"/>
        <end position="355"/>
    </location>
</feature>
<evidence type="ECO:0000256" key="2">
    <source>
        <dbReference type="ARBA" id="ARBA00007998"/>
    </source>
</evidence>
<feature type="transmembrane region" description="Helical" evidence="8">
    <location>
        <begin position="12"/>
        <end position="34"/>
    </location>
</feature>
<feature type="transmembrane region" description="Helical" evidence="8">
    <location>
        <begin position="218"/>
        <end position="241"/>
    </location>
</feature>
<keyword evidence="6 8" id="KW-1133">Transmembrane helix</keyword>
<evidence type="ECO:0000256" key="5">
    <source>
        <dbReference type="ARBA" id="ARBA00022692"/>
    </source>
</evidence>
<feature type="transmembrane region" description="Helical" evidence="8">
    <location>
        <begin position="40"/>
        <end position="64"/>
    </location>
</feature>
<evidence type="ECO:0000256" key="3">
    <source>
        <dbReference type="ARBA" id="ARBA00022448"/>
    </source>
</evidence>
<dbReference type="EMBL" id="JAUIYO010000017">
    <property type="protein sequence ID" value="MFK2826919.1"/>
    <property type="molecule type" value="Genomic_DNA"/>
</dbReference>
<keyword evidence="3" id="KW-0813">Transport</keyword>
<dbReference type="PANTHER" id="PTHR34975">
    <property type="entry name" value="SPORE GERMINATION PROTEIN A2"/>
    <property type="match status" value="1"/>
</dbReference>
<evidence type="ECO:0000256" key="8">
    <source>
        <dbReference type="SAM" id="Phobius"/>
    </source>
</evidence>